<dbReference type="Proteomes" id="UP001208570">
    <property type="component" value="Unassembled WGS sequence"/>
</dbReference>
<keyword evidence="3" id="KW-1185">Reference proteome</keyword>
<evidence type="ECO:0000313" key="3">
    <source>
        <dbReference type="Proteomes" id="UP001208570"/>
    </source>
</evidence>
<sequence>MGNTHQAQKSRLEADALQPEDTQIDMYEWGYGKERGPDTWWMFFPAGSGNLQSPINISPEEAEFSPEEVATYPLKVEYSSGEGSKIVWNTGYTLQIEVRARNGLY</sequence>
<evidence type="ECO:0000259" key="1">
    <source>
        <dbReference type="PROSITE" id="PS51144"/>
    </source>
</evidence>
<dbReference type="Gene3D" id="3.10.200.10">
    <property type="entry name" value="Alpha carbonic anhydrase"/>
    <property type="match status" value="1"/>
</dbReference>
<proteinExistence type="predicted"/>
<evidence type="ECO:0000313" key="2">
    <source>
        <dbReference type="EMBL" id="KAK2167093.1"/>
    </source>
</evidence>
<comment type="caution">
    <text evidence="2">The sequence shown here is derived from an EMBL/GenBank/DDBJ whole genome shotgun (WGS) entry which is preliminary data.</text>
</comment>
<dbReference type="InterPro" id="IPR001148">
    <property type="entry name" value="CA_dom"/>
</dbReference>
<reference evidence="2" key="1">
    <citation type="journal article" date="2023" name="Mol. Biol. Evol.">
        <title>Third-Generation Sequencing Reveals the Adaptive Role of the Epigenome in Three Deep-Sea Polychaetes.</title>
        <authorList>
            <person name="Perez M."/>
            <person name="Aroh O."/>
            <person name="Sun Y."/>
            <person name="Lan Y."/>
            <person name="Juniper S.K."/>
            <person name="Young C.R."/>
            <person name="Angers B."/>
            <person name="Qian P.Y."/>
        </authorList>
    </citation>
    <scope>NUCLEOTIDE SEQUENCE</scope>
    <source>
        <strain evidence="2">P08H-3</strain>
    </source>
</reference>
<feature type="domain" description="Alpha-carbonic anhydrase" evidence="1">
    <location>
        <begin position="27"/>
        <end position="105"/>
    </location>
</feature>
<protein>
    <recommendedName>
        <fullName evidence="1">Alpha-carbonic anhydrase domain-containing protein</fullName>
    </recommendedName>
</protein>
<accession>A0AAD9NFW8</accession>
<dbReference type="AlphaFoldDB" id="A0AAD9NFW8"/>
<dbReference type="PROSITE" id="PS51144">
    <property type="entry name" value="ALPHA_CA_2"/>
    <property type="match status" value="1"/>
</dbReference>
<organism evidence="2 3">
    <name type="scientific">Paralvinella palmiformis</name>
    <dbReference type="NCBI Taxonomy" id="53620"/>
    <lineage>
        <taxon>Eukaryota</taxon>
        <taxon>Metazoa</taxon>
        <taxon>Spiralia</taxon>
        <taxon>Lophotrochozoa</taxon>
        <taxon>Annelida</taxon>
        <taxon>Polychaeta</taxon>
        <taxon>Sedentaria</taxon>
        <taxon>Canalipalpata</taxon>
        <taxon>Terebellida</taxon>
        <taxon>Terebelliformia</taxon>
        <taxon>Alvinellidae</taxon>
        <taxon>Paralvinella</taxon>
    </lineage>
</organism>
<gene>
    <name evidence="2" type="ORF">LSH36_32g15006</name>
</gene>
<dbReference type="InterPro" id="IPR036398">
    <property type="entry name" value="CA_dom_sf"/>
</dbReference>
<dbReference type="Pfam" id="PF00194">
    <property type="entry name" value="Carb_anhydrase"/>
    <property type="match status" value="1"/>
</dbReference>
<dbReference type="EMBL" id="JAODUP010000032">
    <property type="protein sequence ID" value="KAK2167093.1"/>
    <property type="molecule type" value="Genomic_DNA"/>
</dbReference>
<name>A0AAD9NFW8_9ANNE</name>
<dbReference type="SUPFAM" id="SSF51069">
    <property type="entry name" value="Carbonic anhydrase"/>
    <property type="match status" value="1"/>
</dbReference>